<accession>A0ABT0PDI4</accession>
<dbReference type="Pfam" id="PF03372">
    <property type="entry name" value="Exo_endo_phos"/>
    <property type="match status" value="1"/>
</dbReference>
<dbReference type="InterPro" id="IPR036691">
    <property type="entry name" value="Endo/exonu/phosph_ase_sf"/>
</dbReference>
<dbReference type="Gene3D" id="3.60.10.10">
    <property type="entry name" value="Endonuclease/exonuclease/phosphatase"/>
    <property type="match status" value="1"/>
</dbReference>
<comment type="caution">
    <text evidence="2">The sequence shown here is derived from an EMBL/GenBank/DDBJ whole genome shotgun (WGS) entry which is preliminary data.</text>
</comment>
<reference evidence="2 3" key="1">
    <citation type="submission" date="2022-05" db="EMBL/GenBank/DDBJ databases">
        <authorList>
            <person name="Park J.-S."/>
        </authorList>
    </citation>
    <scope>NUCLEOTIDE SEQUENCE [LARGE SCALE GENOMIC DNA]</scope>
    <source>
        <strain evidence="2 3">2012CJ34-2</strain>
    </source>
</reference>
<evidence type="ECO:0000313" key="3">
    <source>
        <dbReference type="Proteomes" id="UP001203338"/>
    </source>
</evidence>
<dbReference type="InterPro" id="IPR005135">
    <property type="entry name" value="Endo/exonuclease/phosphatase"/>
</dbReference>
<dbReference type="InterPro" id="IPR051916">
    <property type="entry name" value="GPI-anchor_lipid_remodeler"/>
</dbReference>
<keyword evidence="2" id="KW-0378">Hydrolase</keyword>
<keyword evidence="2" id="KW-0255">Endonuclease</keyword>
<evidence type="ECO:0000313" key="2">
    <source>
        <dbReference type="EMBL" id="MCL6269281.1"/>
    </source>
</evidence>
<protein>
    <submittedName>
        <fullName evidence="2">Endonuclease/exonuclease/phosphatase family protein</fullName>
    </submittedName>
</protein>
<dbReference type="GO" id="GO:0004519">
    <property type="term" value="F:endonuclease activity"/>
    <property type="evidence" value="ECO:0007669"/>
    <property type="project" value="UniProtKB-KW"/>
</dbReference>
<dbReference type="RefSeq" id="WP_249698248.1">
    <property type="nucleotide sequence ID" value="NZ_JAMFLX010000004.1"/>
</dbReference>
<sequence>MIRHQGLTTITLAFFLALSGAGLLSFSAPRLLGFNPPKVQPCDVHCPAGIPKVPVDKPVRVMTWNVQFLAGTYYPYWAEDSSKFLKESDIESNLDRIIEVIKNANPDILQLQEVHFTHPVTFHKNQLEMLYRKLADKLPCYSSASYWKSTFIPQKHLTGTIDMRLVTMSRYQIDDATQILLPATRKKRVLVPFYPRHSLLEIRMPLENGKNLYAINTHLDAPGIGRGNMYEQVDAVYEHLELLTKSRKHWLLSGDLNLIPPGFHGHLPENQKEHYLEHSLLAPFYKSFRGVPALDDLSGSEWPQWLTAYDLNQDRLDLIIDYIFRPEYIGATNSQVLHLPLDISDHMPVITELLLSQEL</sequence>
<keyword evidence="2" id="KW-0540">Nuclease</keyword>
<feature type="domain" description="Endonuclease/exonuclease/phosphatase" evidence="1">
    <location>
        <begin position="62"/>
        <end position="346"/>
    </location>
</feature>
<organism evidence="2 3">
    <name type="scientific">Parendozoicomonas callyspongiae</name>
    <dbReference type="NCBI Taxonomy" id="2942213"/>
    <lineage>
        <taxon>Bacteria</taxon>
        <taxon>Pseudomonadati</taxon>
        <taxon>Pseudomonadota</taxon>
        <taxon>Gammaproteobacteria</taxon>
        <taxon>Oceanospirillales</taxon>
        <taxon>Endozoicomonadaceae</taxon>
        <taxon>Parendozoicomonas</taxon>
    </lineage>
</organism>
<dbReference type="Proteomes" id="UP001203338">
    <property type="component" value="Unassembled WGS sequence"/>
</dbReference>
<dbReference type="PANTHER" id="PTHR14859">
    <property type="entry name" value="CALCOFLUOR WHITE HYPERSENSITIVE PROTEIN PRECURSOR"/>
    <property type="match status" value="1"/>
</dbReference>
<dbReference type="EMBL" id="JAMFLX010000004">
    <property type="protein sequence ID" value="MCL6269281.1"/>
    <property type="molecule type" value="Genomic_DNA"/>
</dbReference>
<keyword evidence="3" id="KW-1185">Reference proteome</keyword>
<name>A0ABT0PDI4_9GAMM</name>
<gene>
    <name evidence="2" type="ORF">M3P05_04890</name>
</gene>
<evidence type="ECO:0000259" key="1">
    <source>
        <dbReference type="Pfam" id="PF03372"/>
    </source>
</evidence>
<proteinExistence type="predicted"/>
<dbReference type="SUPFAM" id="SSF56219">
    <property type="entry name" value="DNase I-like"/>
    <property type="match status" value="1"/>
</dbReference>
<dbReference type="PANTHER" id="PTHR14859:SF1">
    <property type="entry name" value="PGAP2-INTERACTING PROTEIN"/>
    <property type="match status" value="1"/>
</dbReference>